<evidence type="ECO:0000313" key="3">
    <source>
        <dbReference type="Proteomes" id="UP001500936"/>
    </source>
</evidence>
<protein>
    <recommendedName>
        <fullName evidence="1">Signal transduction histidine kinase internal region domain-containing protein</fullName>
    </recommendedName>
</protein>
<accession>A0ABP8JWK1</accession>
<gene>
    <name evidence="2" type="ORF">GCM10023187_05960</name>
</gene>
<dbReference type="InterPro" id="IPR050640">
    <property type="entry name" value="Bact_2-comp_sensor_kinase"/>
</dbReference>
<keyword evidence="3" id="KW-1185">Reference proteome</keyword>
<comment type="caution">
    <text evidence="2">The sequence shown here is derived from an EMBL/GenBank/DDBJ whole genome shotgun (WGS) entry which is preliminary data.</text>
</comment>
<dbReference type="Proteomes" id="UP001500936">
    <property type="component" value="Unassembled WGS sequence"/>
</dbReference>
<name>A0ABP8JWK1_9BACT</name>
<organism evidence="2 3">
    <name type="scientific">Nibrella viscosa</name>
    <dbReference type="NCBI Taxonomy" id="1084524"/>
    <lineage>
        <taxon>Bacteria</taxon>
        <taxon>Pseudomonadati</taxon>
        <taxon>Bacteroidota</taxon>
        <taxon>Cytophagia</taxon>
        <taxon>Cytophagales</taxon>
        <taxon>Spirosomataceae</taxon>
        <taxon>Nibrella</taxon>
    </lineage>
</organism>
<dbReference type="InterPro" id="IPR010559">
    <property type="entry name" value="Sig_transdc_His_kin_internal"/>
</dbReference>
<dbReference type="PANTHER" id="PTHR34220">
    <property type="entry name" value="SENSOR HISTIDINE KINASE YPDA"/>
    <property type="match status" value="1"/>
</dbReference>
<dbReference type="EMBL" id="BAABHB010000001">
    <property type="protein sequence ID" value="GAA4397086.1"/>
    <property type="molecule type" value="Genomic_DNA"/>
</dbReference>
<evidence type="ECO:0000259" key="1">
    <source>
        <dbReference type="Pfam" id="PF06580"/>
    </source>
</evidence>
<dbReference type="PANTHER" id="PTHR34220:SF7">
    <property type="entry name" value="SENSOR HISTIDINE KINASE YPDA"/>
    <property type="match status" value="1"/>
</dbReference>
<sequence length="214" mass="24139">MIAMRYLHSYGARIRADEALKNVSLQTQFDCLKTHINPHFLFNSFNSLSVLIAEDKVRAGNFLDELSTVYRYMLQSHACDLIPLRTELAFIQAYFSLLKTRYGNGIDVLIDVNACHLEARLPPLTLHILVENAIRHNSILADQPLLLSICVTPEGHLVVGNNIQRKTLRANNLQAGLTNITTRFRLLQLPQPTIMDDGQSFTVQLPLLQKSGTM</sequence>
<feature type="domain" description="Signal transduction histidine kinase internal region" evidence="1">
    <location>
        <begin position="28"/>
        <end position="104"/>
    </location>
</feature>
<proteinExistence type="predicted"/>
<reference evidence="3" key="1">
    <citation type="journal article" date="2019" name="Int. J. Syst. Evol. Microbiol.">
        <title>The Global Catalogue of Microorganisms (GCM) 10K type strain sequencing project: providing services to taxonomists for standard genome sequencing and annotation.</title>
        <authorList>
            <consortium name="The Broad Institute Genomics Platform"/>
            <consortium name="The Broad Institute Genome Sequencing Center for Infectious Disease"/>
            <person name="Wu L."/>
            <person name="Ma J."/>
        </authorList>
    </citation>
    <scope>NUCLEOTIDE SEQUENCE [LARGE SCALE GENOMIC DNA]</scope>
    <source>
        <strain evidence="3">JCM 17925</strain>
    </source>
</reference>
<evidence type="ECO:0000313" key="2">
    <source>
        <dbReference type="EMBL" id="GAA4397086.1"/>
    </source>
</evidence>
<dbReference type="Pfam" id="PF06580">
    <property type="entry name" value="His_kinase"/>
    <property type="match status" value="1"/>
</dbReference>